<sequence length="200" mass="22157">MLLRRLPRLHAALAATVLSALVSLAPGSASAENKIAVVDVQQAVMQTEDGIRAQGTLKKLFDKRQKELDAKQEELQRAREDIERQARVLSREALARRMEDWQRRMVELQTSFVDYNKELQKKQGDLTGPILRKMMGIITRLAKKNGYELILDRSATPYARPDLDLTEQVVQMYNSGGDGGGDAPPEGGGDKPSGGGDEKK</sequence>
<dbReference type="Gene3D" id="3.30.910.20">
    <property type="entry name" value="Skp domain"/>
    <property type="match status" value="1"/>
</dbReference>
<evidence type="ECO:0000256" key="3">
    <source>
        <dbReference type="SAM" id="Coils"/>
    </source>
</evidence>
<dbReference type="RefSeq" id="WP_136934927.1">
    <property type="nucleotide sequence ID" value="NZ_SSMQ01000075.1"/>
</dbReference>
<dbReference type="AlphaFoldDB" id="A0A4U1IVP5"/>
<feature type="region of interest" description="Disordered" evidence="4">
    <location>
        <begin position="172"/>
        <end position="200"/>
    </location>
</feature>
<dbReference type="GO" id="GO:0005829">
    <property type="term" value="C:cytosol"/>
    <property type="evidence" value="ECO:0007669"/>
    <property type="project" value="TreeGrafter"/>
</dbReference>
<keyword evidence="7" id="KW-1185">Reference proteome</keyword>
<keyword evidence="3" id="KW-0175">Coiled coil</keyword>
<evidence type="ECO:0000313" key="7">
    <source>
        <dbReference type="Proteomes" id="UP000309215"/>
    </source>
</evidence>
<dbReference type="Pfam" id="PF03938">
    <property type="entry name" value="OmpH"/>
    <property type="match status" value="1"/>
</dbReference>
<feature type="chain" id="PRO_5020788305" evidence="5">
    <location>
        <begin position="32"/>
        <end position="200"/>
    </location>
</feature>
<dbReference type="InterPro" id="IPR005632">
    <property type="entry name" value="Chaperone_Skp"/>
</dbReference>
<dbReference type="GO" id="GO:0051082">
    <property type="term" value="F:unfolded protein binding"/>
    <property type="evidence" value="ECO:0007669"/>
    <property type="project" value="InterPro"/>
</dbReference>
<name>A0A4U1IVP5_9BACT</name>
<dbReference type="OrthoDB" id="5432254at2"/>
<evidence type="ECO:0000313" key="6">
    <source>
        <dbReference type="EMBL" id="TKC98075.1"/>
    </source>
</evidence>
<keyword evidence="2 5" id="KW-0732">Signal</keyword>
<dbReference type="InterPro" id="IPR024930">
    <property type="entry name" value="Skp_dom_sf"/>
</dbReference>
<proteinExistence type="inferred from homology"/>
<dbReference type="Proteomes" id="UP000309215">
    <property type="component" value="Unassembled WGS sequence"/>
</dbReference>
<accession>A0A4U1IVP5</accession>
<gene>
    <name evidence="6" type="ORF">E8A74_42840</name>
</gene>
<feature type="coiled-coil region" evidence="3">
    <location>
        <begin position="61"/>
        <end position="118"/>
    </location>
</feature>
<dbReference type="PANTHER" id="PTHR35089:SF1">
    <property type="entry name" value="CHAPERONE PROTEIN SKP"/>
    <property type="match status" value="1"/>
</dbReference>
<evidence type="ECO:0000256" key="1">
    <source>
        <dbReference type="ARBA" id="ARBA00009091"/>
    </source>
</evidence>
<protein>
    <submittedName>
        <fullName evidence="6">OmpH family outer membrane protein</fullName>
    </submittedName>
</protein>
<feature type="signal peptide" evidence="5">
    <location>
        <begin position="1"/>
        <end position="31"/>
    </location>
</feature>
<evidence type="ECO:0000256" key="5">
    <source>
        <dbReference type="SAM" id="SignalP"/>
    </source>
</evidence>
<evidence type="ECO:0000256" key="4">
    <source>
        <dbReference type="SAM" id="MobiDB-lite"/>
    </source>
</evidence>
<comment type="caution">
    <text evidence="6">The sequence shown here is derived from an EMBL/GenBank/DDBJ whole genome shotgun (WGS) entry which is preliminary data.</text>
</comment>
<feature type="compositionally biased region" description="Gly residues" evidence="4">
    <location>
        <begin position="176"/>
        <end position="200"/>
    </location>
</feature>
<dbReference type="SMART" id="SM00935">
    <property type="entry name" value="OmpH"/>
    <property type="match status" value="1"/>
</dbReference>
<organism evidence="6 7">
    <name type="scientific">Polyangium fumosum</name>
    <dbReference type="NCBI Taxonomy" id="889272"/>
    <lineage>
        <taxon>Bacteria</taxon>
        <taxon>Pseudomonadati</taxon>
        <taxon>Myxococcota</taxon>
        <taxon>Polyangia</taxon>
        <taxon>Polyangiales</taxon>
        <taxon>Polyangiaceae</taxon>
        <taxon>Polyangium</taxon>
    </lineage>
</organism>
<evidence type="ECO:0000256" key="2">
    <source>
        <dbReference type="ARBA" id="ARBA00022729"/>
    </source>
</evidence>
<reference evidence="6 7" key="1">
    <citation type="submission" date="2019-04" db="EMBL/GenBank/DDBJ databases">
        <authorList>
            <person name="Li Y."/>
            <person name="Wang J."/>
        </authorList>
    </citation>
    <scope>NUCLEOTIDE SEQUENCE [LARGE SCALE GENOMIC DNA]</scope>
    <source>
        <strain evidence="6 7">DSM 14668</strain>
    </source>
</reference>
<comment type="similarity">
    <text evidence="1">Belongs to the Skp family.</text>
</comment>
<dbReference type="GO" id="GO:0050821">
    <property type="term" value="P:protein stabilization"/>
    <property type="evidence" value="ECO:0007669"/>
    <property type="project" value="TreeGrafter"/>
</dbReference>
<dbReference type="SUPFAM" id="SSF111384">
    <property type="entry name" value="OmpH-like"/>
    <property type="match status" value="1"/>
</dbReference>
<dbReference type="PANTHER" id="PTHR35089">
    <property type="entry name" value="CHAPERONE PROTEIN SKP"/>
    <property type="match status" value="1"/>
</dbReference>
<dbReference type="EMBL" id="SSMQ01000075">
    <property type="protein sequence ID" value="TKC98075.1"/>
    <property type="molecule type" value="Genomic_DNA"/>
</dbReference>